<protein>
    <submittedName>
        <fullName evidence="3">Glycosyltransferase family 2 protein</fullName>
    </submittedName>
</protein>
<name>A0A955RH66_9BACT</name>
<sequence length="278" mass="32298">MNQNREPLVTVMMTSYNTEKYIGRAVNSILNQTYSNYEFLILDDCSTDNTFDILARLAKKDERILLSRNEVNLGPGASSNILIRQSKGKYIVRMDSDDESYLDRIRKQVQFMEANKDVVVSGGSMHICNEKMQVMGIRDYPQTDEDIRKCILRFNPIPHPASIWKRDVLFRTDFYSETSRISEDYKLVLQAGSHGKLANIKDVLIKFRVSSTSESNSKMKKQQLETIRISRYATRTLGYKYSFMDVLWIALLYGTMYIIPSNLKRSLFNIMVMKRDKV</sequence>
<keyword evidence="1" id="KW-0812">Transmembrane</keyword>
<dbReference type="Proteomes" id="UP000782843">
    <property type="component" value="Unassembled WGS sequence"/>
</dbReference>
<dbReference type="Gene3D" id="3.90.550.10">
    <property type="entry name" value="Spore Coat Polysaccharide Biosynthesis Protein SpsA, Chain A"/>
    <property type="match status" value="1"/>
</dbReference>
<dbReference type="AlphaFoldDB" id="A0A955RH66"/>
<feature type="domain" description="Glycosyltransferase 2-like" evidence="2">
    <location>
        <begin position="10"/>
        <end position="131"/>
    </location>
</feature>
<evidence type="ECO:0000313" key="4">
    <source>
        <dbReference type="Proteomes" id="UP000782843"/>
    </source>
</evidence>
<dbReference type="GO" id="GO:0016758">
    <property type="term" value="F:hexosyltransferase activity"/>
    <property type="evidence" value="ECO:0007669"/>
    <property type="project" value="UniProtKB-ARBA"/>
</dbReference>
<evidence type="ECO:0000259" key="2">
    <source>
        <dbReference type="Pfam" id="PF00535"/>
    </source>
</evidence>
<feature type="transmembrane region" description="Helical" evidence="1">
    <location>
        <begin position="241"/>
        <end position="259"/>
    </location>
</feature>
<dbReference type="EMBL" id="JAGQLG010000004">
    <property type="protein sequence ID" value="MCA9381791.1"/>
    <property type="molecule type" value="Genomic_DNA"/>
</dbReference>
<accession>A0A955RH66</accession>
<proteinExistence type="predicted"/>
<keyword evidence="1" id="KW-0472">Membrane</keyword>
<dbReference type="InterPro" id="IPR029044">
    <property type="entry name" value="Nucleotide-diphossugar_trans"/>
</dbReference>
<dbReference type="PANTHER" id="PTHR22916:SF3">
    <property type="entry name" value="UDP-GLCNAC:BETAGAL BETA-1,3-N-ACETYLGLUCOSAMINYLTRANSFERASE-LIKE PROTEIN 1"/>
    <property type="match status" value="1"/>
</dbReference>
<dbReference type="CDD" id="cd00761">
    <property type="entry name" value="Glyco_tranf_GTA_type"/>
    <property type="match status" value="1"/>
</dbReference>
<dbReference type="SUPFAM" id="SSF53448">
    <property type="entry name" value="Nucleotide-diphospho-sugar transferases"/>
    <property type="match status" value="1"/>
</dbReference>
<reference evidence="3" key="2">
    <citation type="journal article" date="2021" name="Microbiome">
        <title>Successional dynamics and alternative stable states in a saline activated sludge microbial community over 9 years.</title>
        <authorList>
            <person name="Wang Y."/>
            <person name="Ye J."/>
            <person name="Ju F."/>
            <person name="Liu L."/>
            <person name="Boyd J.A."/>
            <person name="Deng Y."/>
            <person name="Parks D.H."/>
            <person name="Jiang X."/>
            <person name="Yin X."/>
            <person name="Woodcroft B.J."/>
            <person name="Tyson G.W."/>
            <person name="Hugenholtz P."/>
            <person name="Polz M.F."/>
            <person name="Zhang T."/>
        </authorList>
    </citation>
    <scope>NUCLEOTIDE SEQUENCE</scope>
    <source>
        <strain evidence="3">HKST-UBA10</strain>
    </source>
</reference>
<keyword evidence="1" id="KW-1133">Transmembrane helix</keyword>
<reference evidence="3" key="1">
    <citation type="submission" date="2020-04" db="EMBL/GenBank/DDBJ databases">
        <authorList>
            <person name="Zhang T."/>
        </authorList>
    </citation>
    <scope>NUCLEOTIDE SEQUENCE</scope>
    <source>
        <strain evidence="3">HKST-UBA10</strain>
    </source>
</reference>
<evidence type="ECO:0000256" key="1">
    <source>
        <dbReference type="SAM" id="Phobius"/>
    </source>
</evidence>
<dbReference type="InterPro" id="IPR001173">
    <property type="entry name" value="Glyco_trans_2-like"/>
</dbReference>
<gene>
    <name evidence="3" type="ORF">KC660_00090</name>
</gene>
<dbReference type="PANTHER" id="PTHR22916">
    <property type="entry name" value="GLYCOSYLTRANSFERASE"/>
    <property type="match status" value="1"/>
</dbReference>
<evidence type="ECO:0000313" key="3">
    <source>
        <dbReference type="EMBL" id="MCA9381791.1"/>
    </source>
</evidence>
<organism evidence="3 4">
    <name type="scientific">Candidatus Dojkabacteria bacterium</name>
    <dbReference type="NCBI Taxonomy" id="2099670"/>
    <lineage>
        <taxon>Bacteria</taxon>
        <taxon>Candidatus Dojkabacteria</taxon>
    </lineage>
</organism>
<dbReference type="Pfam" id="PF00535">
    <property type="entry name" value="Glycos_transf_2"/>
    <property type="match status" value="1"/>
</dbReference>
<comment type="caution">
    <text evidence="3">The sequence shown here is derived from an EMBL/GenBank/DDBJ whole genome shotgun (WGS) entry which is preliminary data.</text>
</comment>